<name>A0A2T0R9Z8_9ACTN</name>
<dbReference type="GO" id="GO:0006950">
    <property type="term" value="P:response to stress"/>
    <property type="evidence" value="ECO:0007669"/>
    <property type="project" value="TreeGrafter"/>
</dbReference>
<dbReference type="InterPro" id="IPR000835">
    <property type="entry name" value="HTH_MarR-typ"/>
</dbReference>
<feature type="region of interest" description="Disordered" evidence="1">
    <location>
        <begin position="1"/>
        <end position="27"/>
    </location>
</feature>
<evidence type="ECO:0000259" key="2">
    <source>
        <dbReference type="PROSITE" id="PS50995"/>
    </source>
</evidence>
<dbReference type="PANTHER" id="PTHR33164">
    <property type="entry name" value="TRANSCRIPTIONAL REGULATOR, MARR FAMILY"/>
    <property type="match status" value="1"/>
</dbReference>
<dbReference type="Gene3D" id="1.10.10.10">
    <property type="entry name" value="Winged helix-like DNA-binding domain superfamily/Winged helix DNA-binding domain"/>
    <property type="match status" value="1"/>
</dbReference>
<organism evidence="3 4">
    <name type="scientific">Kineococcus rhizosphaerae</name>
    <dbReference type="NCBI Taxonomy" id="559628"/>
    <lineage>
        <taxon>Bacteria</taxon>
        <taxon>Bacillati</taxon>
        <taxon>Actinomycetota</taxon>
        <taxon>Actinomycetes</taxon>
        <taxon>Kineosporiales</taxon>
        <taxon>Kineosporiaceae</taxon>
        <taxon>Kineococcus</taxon>
    </lineage>
</organism>
<dbReference type="AlphaFoldDB" id="A0A2T0R9Z8"/>
<protein>
    <submittedName>
        <fullName evidence="3">MarR family transcriptional regulator</fullName>
    </submittedName>
</protein>
<dbReference type="RefSeq" id="WP_106206171.1">
    <property type="nucleotide sequence ID" value="NZ_PVZF01000001.1"/>
</dbReference>
<gene>
    <name evidence="3" type="ORF">CLV37_101236</name>
</gene>
<dbReference type="EMBL" id="PVZF01000001">
    <property type="protein sequence ID" value="PRY17992.1"/>
    <property type="molecule type" value="Genomic_DNA"/>
</dbReference>
<keyword evidence="4" id="KW-1185">Reference proteome</keyword>
<comment type="caution">
    <text evidence="3">The sequence shown here is derived from an EMBL/GenBank/DDBJ whole genome shotgun (WGS) entry which is preliminary data.</text>
</comment>
<dbReference type="PANTHER" id="PTHR33164:SF99">
    <property type="entry name" value="MARR FAMILY REGULATORY PROTEIN"/>
    <property type="match status" value="1"/>
</dbReference>
<dbReference type="InterPro" id="IPR036390">
    <property type="entry name" value="WH_DNA-bd_sf"/>
</dbReference>
<dbReference type="SMART" id="SM00347">
    <property type="entry name" value="HTH_MARR"/>
    <property type="match status" value="1"/>
</dbReference>
<dbReference type="Pfam" id="PF12802">
    <property type="entry name" value="MarR_2"/>
    <property type="match status" value="1"/>
</dbReference>
<dbReference type="Proteomes" id="UP000238083">
    <property type="component" value="Unassembled WGS sequence"/>
</dbReference>
<dbReference type="OrthoDB" id="8635520at2"/>
<feature type="domain" description="HTH marR-type" evidence="2">
    <location>
        <begin position="35"/>
        <end position="171"/>
    </location>
</feature>
<reference evidence="3 4" key="1">
    <citation type="submission" date="2018-03" db="EMBL/GenBank/DDBJ databases">
        <title>Genomic Encyclopedia of Archaeal and Bacterial Type Strains, Phase II (KMG-II): from individual species to whole genera.</title>
        <authorList>
            <person name="Goeker M."/>
        </authorList>
    </citation>
    <scope>NUCLEOTIDE SEQUENCE [LARGE SCALE GENOMIC DNA]</scope>
    <source>
        <strain evidence="3 4">DSM 19711</strain>
    </source>
</reference>
<dbReference type="SUPFAM" id="SSF46785">
    <property type="entry name" value="Winged helix' DNA-binding domain"/>
    <property type="match status" value="1"/>
</dbReference>
<dbReference type="PRINTS" id="PR00598">
    <property type="entry name" value="HTHMARR"/>
</dbReference>
<proteinExistence type="predicted"/>
<evidence type="ECO:0000313" key="3">
    <source>
        <dbReference type="EMBL" id="PRY17992.1"/>
    </source>
</evidence>
<sequence length="195" mass="21375">MVPSASTLEHDSVDPAAASDPPPGAAPVRWLDEAEQATWRTFLSTVQLLLDRFDRQLQHDSGIVLTYYEMLVRLSEAPERSLRMSELAESSLSSRSRVSHAVARMEERGWVRRQSCPTDGRGFIAVLTDAGHEALAAAAPGHVETVRDALFDQLSPEQVDQLRSISTTLLQHLTATGSVPPVPGVQDVLARLDQR</sequence>
<dbReference type="InterPro" id="IPR039422">
    <property type="entry name" value="MarR/SlyA-like"/>
</dbReference>
<dbReference type="PROSITE" id="PS50995">
    <property type="entry name" value="HTH_MARR_2"/>
    <property type="match status" value="1"/>
</dbReference>
<accession>A0A2T0R9Z8</accession>
<dbReference type="InterPro" id="IPR036388">
    <property type="entry name" value="WH-like_DNA-bd_sf"/>
</dbReference>
<evidence type="ECO:0000313" key="4">
    <source>
        <dbReference type="Proteomes" id="UP000238083"/>
    </source>
</evidence>
<dbReference type="GO" id="GO:0003700">
    <property type="term" value="F:DNA-binding transcription factor activity"/>
    <property type="evidence" value="ECO:0007669"/>
    <property type="project" value="InterPro"/>
</dbReference>
<evidence type="ECO:0000256" key="1">
    <source>
        <dbReference type="SAM" id="MobiDB-lite"/>
    </source>
</evidence>